<evidence type="ECO:0000313" key="3">
    <source>
        <dbReference type="EMBL" id="KRY75131.1"/>
    </source>
</evidence>
<dbReference type="PANTHER" id="PTHR11200">
    <property type="entry name" value="INOSITOL 5-PHOSPHATASE"/>
    <property type="match status" value="1"/>
</dbReference>
<organism evidence="3 4">
    <name type="scientific">Trichinella pseudospiralis</name>
    <name type="common">Parasitic roundworm</name>
    <dbReference type="NCBI Taxonomy" id="6337"/>
    <lineage>
        <taxon>Eukaryota</taxon>
        <taxon>Metazoa</taxon>
        <taxon>Ecdysozoa</taxon>
        <taxon>Nematoda</taxon>
        <taxon>Enoplea</taxon>
        <taxon>Dorylaimia</taxon>
        <taxon>Trichinellida</taxon>
        <taxon>Trichinellidae</taxon>
        <taxon>Trichinella</taxon>
    </lineage>
</organism>
<dbReference type="SMART" id="SM00128">
    <property type="entry name" value="IPPc"/>
    <property type="match status" value="1"/>
</dbReference>
<dbReference type="Gene3D" id="2.60.40.2840">
    <property type="match status" value="1"/>
</dbReference>
<dbReference type="EMBL" id="JYDR01000020">
    <property type="protein sequence ID" value="KRY75131.1"/>
    <property type="molecule type" value="Genomic_DNA"/>
</dbReference>
<dbReference type="GO" id="GO:0046856">
    <property type="term" value="P:phosphatidylinositol dephosphorylation"/>
    <property type="evidence" value="ECO:0007669"/>
    <property type="project" value="InterPro"/>
</dbReference>
<protein>
    <submittedName>
        <fullName evidence="3">Inositol polyphosphate 5-phosphatase K</fullName>
    </submittedName>
</protein>
<comment type="caution">
    <text evidence="3">The sequence shown here is derived from an EMBL/GenBank/DDBJ whole genome shotgun (WGS) entry which is preliminary data.</text>
</comment>
<dbReference type="Pfam" id="PF22669">
    <property type="entry name" value="Exo_endo_phos2"/>
    <property type="match status" value="1"/>
</dbReference>
<dbReference type="InterPro" id="IPR036691">
    <property type="entry name" value="Endo/exonu/phosph_ase_sf"/>
</dbReference>
<name>A0A0V1EMX9_TRIPS</name>
<dbReference type="Pfam" id="PF17751">
    <property type="entry name" value="SKICH"/>
    <property type="match status" value="1"/>
</dbReference>
<dbReference type="Proteomes" id="UP000054632">
    <property type="component" value="Unassembled WGS sequence"/>
</dbReference>
<accession>A0A0V1EMX9</accession>
<gene>
    <name evidence="3" type="primary">Inpp5k</name>
    <name evidence="3" type="ORF">T4A_13750</name>
</gene>
<feature type="domain" description="Inositol polyphosphate-related phosphatase" evidence="2">
    <location>
        <begin position="33"/>
        <end position="351"/>
    </location>
</feature>
<reference evidence="3 4" key="1">
    <citation type="submission" date="2015-01" db="EMBL/GenBank/DDBJ databases">
        <title>Evolution of Trichinella species and genotypes.</title>
        <authorList>
            <person name="Korhonen P.K."/>
            <person name="Edoardo P."/>
            <person name="Giuseppe L.R."/>
            <person name="Gasser R.B."/>
        </authorList>
    </citation>
    <scope>NUCLEOTIDE SEQUENCE [LARGE SCALE GENOMIC DNA]</scope>
    <source>
        <strain evidence="3">ISS13</strain>
    </source>
</reference>
<sequence>LVPLIILKVTFKFGVYCAIIFEVMSLLQKDKLSSLNIRILTWNLNKVDFRPGILSPAEFHMSPKEVEKLDIIVIGFQEGNFLSLKYLYNMFCIGNPWGNQFKDFLSSYGFVQLTCNHPSGVFMMGLSLVIFLKRHLLSLVKSVQVKYIRSGFYGLLGHKGTLCIHLNFTNGTHTVLLNSHCTPHADKLARREIECEEVMRKCNFKPNCTLTSEDDFSFVFWFGDLNFRVDGLTKDEVKRHLDNRNYSELLKYDQLNECKSENAALKEFNEAKIEFAPTYKFKPGEKNELNFSRIPSYCDRILWRTADYCCESSCHVPNCTIKKYTSVEQVCCSDHKAVLADFKIQCPLNVSSPEIYFCNSDGSEFNNCWYVKENSVCSFFEPNNYKAGFSDWIGLYEIGFSSDLDVVTWKYVFSKWVNRKSEKGVYQNVLFLGKFLVKTGKYQLGYYSQSSRCLRALSNPFQIVSRDEKKKD</sequence>
<comment type="similarity">
    <text evidence="1">Belongs to the inositol 1,4,5-trisphosphate 5-phosphatase type II family.</text>
</comment>
<dbReference type="PANTHER" id="PTHR11200:SF275">
    <property type="entry name" value="LD06095P"/>
    <property type="match status" value="1"/>
</dbReference>
<evidence type="ECO:0000313" key="4">
    <source>
        <dbReference type="Proteomes" id="UP000054632"/>
    </source>
</evidence>
<evidence type="ECO:0000259" key="2">
    <source>
        <dbReference type="SMART" id="SM00128"/>
    </source>
</evidence>
<dbReference type="AlphaFoldDB" id="A0A0V1EMX9"/>
<dbReference type="InterPro" id="IPR046985">
    <property type="entry name" value="IP5"/>
</dbReference>
<evidence type="ECO:0000256" key="1">
    <source>
        <dbReference type="ARBA" id="ARBA00005910"/>
    </source>
</evidence>
<dbReference type="Gene3D" id="3.60.10.10">
    <property type="entry name" value="Endonuclease/exonuclease/phosphatase"/>
    <property type="match status" value="1"/>
</dbReference>
<dbReference type="InterPro" id="IPR000300">
    <property type="entry name" value="IPPc"/>
</dbReference>
<dbReference type="GO" id="GO:0004439">
    <property type="term" value="F:phosphatidylinositol-4,5-bisphosphate 5-phosphatase activity"/>
    <property type="evidence" value="ECO:0007669"/>
    <property type="project" value="TreeGrafter"/>
</dbReference>
<feature type="non-terminal residue" evidence="3">
    <location>
        <position position="1"/>
    </location>
</feature>
<dbReference type="SUPFAM" id="SSF56219">
    <property type="entry name" value="DNase I-like"/>
    <property type="match status" value="1"/>
</dbReference>
<dbReference type="InterPro" id="IPR041611">
    <property type="entry name" value="SKICH"/>
</dbReference>
<proteinExistence type="inferred from homology"/>